<dbReference type="KEGG" id="chh:A0O34_02575"/>
<feature type="domain" description="Secretion system C-terminal sorting" evidence="3">
    <location>
        <begin position="518"/>
        <end position="585"/>
    </location>
</feature>
<dbReference type="InterPro" id="IPR026444">
    <property type="entry name" value="Secre_tail"/>
</dbReference>
<feature type="chain" id="PRO_5008003653" description="Secretion system C-terminal sorting domain-containing protein" evidence="2">
    <location>
        <begin position="26"/>
        <end position="592"/>
    </location>
</feature>
<dbReference type="GO" id="GO:0008237">
    <property type="term" value="F:metallopeptidase activity"/>
    <property type="evidence" value="ECO:0007669"/>
    <property type="project" value="InterPro"/>
</dbReference>
<dbReference type="InterPro" id="IPR024079">
    <property type="entry name" value="MetalloPept_cat_dom_sf"/>
</dbReference>
<dbReference type="STRING" id="1685010.A0O34_02575"/>
<gene>
    <name evidence="4" type="ORF">A0O34_02575</name>
</gene>
<keyword evidence="1 2" id="KW-0732">Signal</keyword>
<evidence type="ECO:0000256" key="2">
    <source>
        <dbReference type="SAM" id="SignalP"/>
    </source>
</evidence>
<evidence type="ECO:0000313" key="5">
    <source>
        <dbReference type="Proteomes" id="UP000077824"/>
    </source>
</evidence>
<accession>A0A172XRP7</accession>
<dbReference type="Pfam" id="PF13582">
    <property type="entry name" value="Reprolysin_3"/>
    <property type="match status" value="1"/>
</dbReference>
<reference evidence="4 5" key="1">
    <citation type="submission" date="2016-04" db="EMBL/GenBank/DDBJ databases">
        <title>Complete Genome Sequence of Chryseobacterium sp. IHBB 10212.</title>
        <authorList>
            <person name="Pal M."/>
            <person name="Swarnkar M.K."/>
            <person name="Kaushal K."/>
            <person name="Chhibber S."/>
            <person name="Singh A.K."/>
            <person name="Gulati A."/>
        </authorList>
    </citation>
    <scope>NUCLEOTIDE SEQUENCE [LARGE SCALE GENOMIC DNA]</scope>
    <source>
        <strain evidence="4 5">IHBB 10212</strain>
    </source>
</reference>
<sequence>MKKNQTLKSWVFVIIYFITTGNNYAQTSTEKQNPYPLGTSSEFLRQIEAQLSKTPKDNQEIKLMVSNSETLDAKVNYQQEKSASEIHLEGEILGKDAGSFSIILKNKKLDGRIFFLKDKKAYSYYSNNKGDAFIKEIDINKMMCVDFIKTSIFNTEKVSNHSIKEAKNVNTSTLQSFPGAAGCLLLDFNGHTVPAGSGWNGGNAINAAPSGMTDDQILEAWEITAEDYRPFNLNVTTDEEVFNSYPQNKKRRCIITPTDVASPGGAGIALINSFSSNSDLPCWAFTSGAGTSGKIIGEIASHELGHTLGLNHDGQGQYAYYSGHGDWAPIMGASYYKSITQWSKGDYTNATNHQDDLTIITNTTNNVGYRADIHGSTISTATTLNLSGSAENKGVIDHTDDVDLFQFNTAGGNIILNIQTTERHSNLLLKASLYDSKNELIGTYKGTPSNLSAPITINTNLNAGNYYLAITGIGDGTVDTGYTSYASLGAYNITGATPSLNSTLGVTRTNNNGSMIYIYPNPVKNKLNIDFGPVKNNYHVEIINTLGQLIHKTTTSEKVLTIPFSDKPSGFYRLIIKDSRNIIVKAFSLIKQ</sequence>
<dbReference type="NCBIfam" id="TIGR04183">
    <property type="entry name" value="Por_Secre_tail"/>
    <property type="match status" value="1"/>
</dbReference>
<evidence type="ECO:0000256" key="1">
    <source>
        <dbReference type="ARBA" id="ARBA00022729"/>
    </source>
</evidence>
<evidence type="ECO:0000259" key="3">
    <source>
        <dbReference type="Pfam" id="PF18962"/>
    </source>
</evidence>
<dbReference type="OrthoDB" id="1491481at2"/>
<dbReference type="Gene3D" id="2.60.120.380">
    <property type="match status" value="1"/>
</dbReference>
<protein>
    <recommendedName>
        <fullName evidence="3">Secretion system C-terminal sorting domain-containing protein</fullName>
    </recommendedName>
</protein>
<dbReference type="EMBL" id="CP015199">
    <property type="protein sequence ID" value="ANF49505.1"/>
    <property type="molecule type" value="Genomic_DNA"/>
</dbReference>
<dbReference type="SUPFAM" id="SSF55486">
    <property type="entry name" value="Metalloproteases ('zincins'), catalytic domain"/>
    <property type="match status" value="1"/>
</dbReference>
<evidence type="ECO:0000313" key="4">
    <source>
        <dbReference type="EMBL" id="ANF49505.1"/>
    </source>
</evidence>
<dbReference type="RefSeq" id="WP_066750896.1">
    <property type="nucleotide sequence ID" value="NZ_CP015199.1"/>
</dbReference>
<name>A0A172XRP7_9FLAO</name>
<feature type="signal peptide" evidence="2">
    <location>
        <begin position="1"/>
        <end position="25"/>
    </location>
</feature>
<dbReference type="Pfam" id="PF18962">
    <property type="entry name" value="Por_Secre_tail"/>
    <property type="match status" value="1"/>
</dbReference>
<organism evidence="4 5">
    <name type="scientific">Chryseobacterium glaciei</name>
    <dbReference type="NCBI Taxonomy" id="1685010"/>
    <lineage>
        <taxon>Bacteria</taxon>
        <taxon>Pseudomonadati</taxon>
        <taxon>Bacteroidota</taxon>
        <taxon>Flavobacteriia</taxon>
        <taxon>Flavobacteriales</taxon>
        <taxon>Weeksellaceae</taxon>
        <taxon>Chryseobacterium group</taxon>
        <taxon>Chryseobacterium</taxon>
    </lineage>
</organism>
<dbReference type="Proteomes" id="UP000077824">
    <property type="component" value="Chromosome"/>
</dbReference>
<proteinExistence type="predicted"/>
<dbReference type="AlphaFoldDB" id="A0A172XRP7"/>
<keyword evidence="5" id="KW-1185">Reference proteome</keyword>
<dbReference type="Gene3D" id="3.40.390.10">
    <property type="entry name" value="Collagenase (Catalytic Domain)"/>
    <property type="match status" value="1"/>
</dbReference>